<comment type="caution">
    <text evidence="2">The sequence shown here is derived from an EMBL/GenBank/DDBJ whole genome shotgun (WGS) entry which is preliminary data.</text>
</comment>
<keyword evidence="1" id="KW-0472">Membrane</keyword>
<dbReference type="Proteomes" id="UP001515480">
    <property type="component" value="Unassembled WGS sequence"/>
</dbReference>
<evidence type="ECO:0008006" key="4">
    <source>
        <dbReference type="Google" id="ProtNLM"/>
    </source>
</evidence>
<dbReference type="SUPFAM" id="SSF55961">
    <property type="entry name" value="Bet v1-like"/>
    <property type="match status" value="1"/>
</dbReference>
<protein>
    <recommendedName>
        <fullName evidence="4">START domain-containing protein</fullName>
    </recommendedName>
</protein>
<sequence length="334" mass="36615">MVLPFALLPALSHALSVESLTSTYDVFVDTHISELLPLQQADHLNAEWNARLGVQTLLHTKEFGAIVHQVYLLPWPLLPRDLLMKCHRDIDRQRFVVTTKCHSVRHAARPLGQGAVRMEIVGSVWEMEALRDGRTHVRMKLTIPADDSKGMPRFVIDYVQRHSLKDSISNFLKAAKRLQLPAHAELRSWRPPPSCRREAEPPRRHGLIGALLSALKLRQPDRRASAAACAPPEERAAALLPRLHAAAAWACGALSLLIALLAGLAFALAAARRLRAYRSGGAAHLSGCELTLSDLPRPASSLTLSSAEVIFATTSNGKGMRQIRSSPGLLCQLG</sequence>
<dbReference type="Gene3D" id="3.30.530.20">
    <property type="match status" value="1"/>
</dbReference>
<accession>A0AB34IEH4</accession>
<keyword evidence="3" id="KW-1185">Reference proteome</keyword>
<dbReference type="EMBL" id="JBGBPQ010000030">
    <property type="protein sequence ID" value="KAL1496167.1"/>
    <property type="molecule type" value="Genomic_DNA"/>
</dbReference>
<gene>
    <name evidence="2" type="ORF">AB1Y20_014784</name>
</gene>
<reference evidence="2 3" key="1">
    <citation type="journal article" date="2024" name="Science">
        <title>Giant polyketide synthase enzymes in the biosynthesis of giant marine polyether toxins.</title>
        <authorList>
            <person name="Fallon T.R."/>
            <person name="Shende V.V."/>
            <person name="Wierzbicki I.H."/>
            <person name="Pendleton A.L."/>
            <person name="Watervoot N.F."/>
            <person name="Auber R.P."/>
            <person name="Gonzalez D.J."/>
            <person name="Wisecaver J.H."/>
            <person name="Moore B.S."/>
        </authorList>
    </citation>
    <scope>NUCLEOTIDE SEQUENCE [LARGE SCALE GENOMIC DNA]</scope>
    <source>
        <strain evidence="2 3">12B1</strain>
    </source>
</reference>
<evidence type="ECO:0000313" key="3">
    <source>
        <dbReference type="Proteomes" id="UP001515480"/>
    </source>
</evidence>
<evidence type="ECO:0000313" key="2">
    <source>
        <dbReference type="EMBL" id="KAL1496167.1"/>
    </source>
</evidence>
<keyword evidence="1" id="KW-0812">Transmembrane</keyword>
<feature type="transmembrane region" description="Helical" evidence="1">
    <location>
        <begin position="246"/>
        <end position="269"/>
    </location>
</feature>
<name>A0AB34IEH4_PRYPA</name>
<dbReference type="AlphaFoldDB" id="A0AB34IEH4"/>
<evidence type="ECO:0000256" key="1">
    <source>
        <dbReference type="SAM" id="Phobius"/>
    </source>
</evidence>
<keyword evidence="1" id="KW-1133">Transmembrane helix</keyword>
<proteinExistence type="predicted"/>
<organism evidence="2 3">
    <name type="scientific">Prymnesium parvum</name>
    <name type="common">Toxic golden alga</name>
    <dbReference type="NCBI Taxonomy" id="97485"/>
    <lineage>
        <taxon>Eukaryota</taxon>
        <taxon>Haptista</taxon>
        <taxon>Haptophyta</taxon>
        <taxon>Prymnesiophyceae</taxon>
        <taxon>Prymnesiales</taxon>
        <taxon>Prymnesiaceae</taxon>
        <taxon>Prymnesium</taxon>
    </lineage>
</organism>
<dbReference type="InterPro" id="IPR023393">
    <property type="entry name" value="START-like_dom_sf"/>
</dbReference>